<evidence type="ECO:0000313" key="8">
    <source>
        <dbReference type="Proteomes" id="UP000326557"/>
    </source>
</evidence>
<keyword evidence="4" id="KW-0238">DNA-binding</keyword>
<dbReference type="PANTHER" id="PTHR46577">
    <property type="entry name" value="HTH-TYPE TRANSCRIPTIONAL REGULATORY PROTEIN GABR"/>
    <property type="match status" value="1"/>
</dbReference>
<feature type="domain" description="HTH gntR-type" evidence="6">
    <location>
        <begin position="32"/>
        <end position="100"/>
    </location>
</feature>
<dbReference type="GO" id="GO:0003700">
    <property type="term" value="F:DNA-binding transcription factor activity"/>
    <property type="evidence" value="ECO:0007669"/>
    <property type="project" value="InterPro"/>
</dbReference>
<evidence type="ECO:0000256" key="4">
    <source>
        <dbReference type="ARBA" id="ARBA00023125"/>
    </source>
</evidence>
<organism evidence="7 8">
    <name type="scientific">Pseudomonas fluorescens</name>
    <dbReference type="NCBI Taxonomy" id="294"/>
    <lineage>
        <taxon>Bacteria</taxon>
        <taxon>Pseudomonadati</taxon>
        <taxon>Pseudomonadota</taxon>
        <taxon>Gammaproteobacteria</taxon>
        <taxon>Pseudomonadales</taxon>
        <taxon>Pseudomonadaceae</taxon>
        <taxon>Pseudomonas</taxon>
    </lineage>
</organism>
<evidence type="ECO:0000256" key="3">
    <source>
        <dbReference type="ARBA" id="ARBA00023015"/>
    </source>
</evidence>
<dbReference type="PROSITE" id="PS50949">
    <property type="entry name" value="HTH_GNTR"/>
    <property type="match status" value="1"/>
</dbReference>
<dbReference type="InterPro" id="IPR015421">
    <property type="entry name" value="PyrdxlP-dep_Trfase_major"/>
</dbReference>
<evidence type="ECO:0000256" key="1">
    <source>
        <dbReference type="ARBA" id="ARBA00005384"/>
    </source>
</evidence>
<dbReference type="EC" id="2.6.1.9" evidence="7"/>
<dbReference type="Gene3D" id="3.40.640.10">
    <property type="entry name" value="Type I PLP-dependent aspartate aminotransferase-like (Major domain)"/>
    <property type="match status" value="1"/>
</dbReference>
<keyword evidence="7" id="KW-0808">Transferase</keyword>
<evidence type="ECO:0000313" key="7">
    <source>
        <dbReference type="EMBL" id="VVO15899.1"/>
    </source>
</evidence>
<dbReference type="Gene3D" id="1.10.10.10">
    <property type="entry name" value="Winged helix-like DNA-binding domain superfamily/Winged helix DNA-binding domain"/>
    <property type="match status" value="1"/>
</dbReference>
<dbReference type="Proteomes" id="UP000326557">
    <property type="component" value="Unassembled WGS sequence"/>
</dbReference>
<evidence type="ECO:0000256" key="5">
    <source>
        <dbReference type="ARBA" id="ARBA00023163"/>
    </source>
</evidence>
<dbReference type="CDD" id="cd07377">
    <property type="entry name" value="WHTH_GntR"/>
    <property type="match status" value="1"/>
</dbReference>
<protein>
    <submittedName>
        <fullName evidence="7">Histidinol-phosphate aminotransferase</fullName>
        <ecNumber evidence="7">2.6.1.9</ecNumber>
    </submittedName>
</protein>
<proteinExistence type="inferred from homology"/>
<accession>A0A5E7HJZ2</accession>
<name>A0A5E7HJZ2_PSEFL</name>
<sequence length="472" mass="51328">MIVFLAGCLERIVWPSIKTIKKLSWIHRPMPRLRYKSLVDTFAADIRSGHLSPGTRLPTHRKLAAEHGLALVTASRVYAELEAMGLVSGETGRGTFVRETSLPPGQGVSQHVVAVGMADLNFNYPSLPGQADLLRTALRQLALSGDLEAHLRYQPHAGRLHERASIANHLVSRGLSVQAEQVLIVSGAQHGLAVTMMALLKPGDVIAADALTYTGFKVLAESLHLEIVPVPATETGPDLEAFEALCRRRSVRAVYSMPTLHNPLGWVMDAQWRDQFVSIARQHDLLIIEDAAYAFLVEDAPAPLAELAPERTVYVSGFSKNVATGLRVGFIAAPVEKVPALERAIRATTWNTPGVMTAIACAWLDDGTVSQLEAQKRADAQARQAMAADLLKGLRCMTHPNSYFLWLPLTEDARADQIAVELMHEQVAVSTAEPFATSVHVPHAIRLALGSVDMDSLRSALIKVKRVVGAYS</sequence>
<dbReference type="EMBL" id="CABVHP010000011">
    <property type="protein sequence ID" value="VVO15899.1"/>
    <property type="molecule type" value="Genomic_DNA"/>
</dbReference>
<keyword evidence="2" id="KW-0663">Pyridoxal phosphate</keyword>
<dbReference type="GO" id="GO:0004400">
    <property type="term" value="F:histidinol-phosphate transaminase activity"/>
    <property type="evidence" value="ECO:0007669"/>
    <property type="project" value="UniProtKB-EC"/>
</dbReference>
<evidence type="ECO:0000259" key="6">
    <source>
        <dbReference type="PROSITE" id="PS50949"/>
    </source>
</evidence>
<dbReference type="GO" id="GO:0003677">
    <property type="term" value="F:DNA binding"/>
    <property type="evidence" value="ECO:0007669"/>
    <property type="project" value="UniProtKB-KW"/>
</dbReference>
<dbReference type="GO" id="GO:0030170">
    <property type="term" value="F:pyridoxal phosphate binding"/>
    <property type="evidence" value="ECO:0007669"/>
    <property type="project" value="InterPro"/>
</dbReference>
<dbReference type="InterPro" id="IPR015424">
    <property type="entry name" value="PyrdxlP-dep_Trfase"/>
</dbReference>
<dbReference type="AlphaFoldDB" id="A0A5E7HJZ2"/>
<dbReference type="PANTHER" id="PTHR46577:SF1">
    <property type="entry name" value="HTH-TYPE TRANSCRIPTIONAL REGULATORY PROTEIN GABR"/>
    <property type="match status" value="1"/>
</dbReference>
<dbReference type="InterPro" id="IPR000524">
    <property type="entry name" value="Tscrpt_reg_HTH_GntR"/>
</dbReference>
<dbReference type="InterPro" id="IPR004839">
    <property type="entry name" value="Aminotransferase_I/II_large"/>
</dbReference>
<dbReference type="InterPro" id="IPR036388">
    <property type="entry name" value="WH-like_DNA-bd_sf"/>
</dbReference>
<dbReference type="CDD" id="cd00609">
    <property type="entry name" value="AAT_like"/>
    <property type="match status" value="1"/>
</dbReference>
<dbReference type="InterPro" id="IPR015422">
    <property type="entry name" value="PyrdxlP-dep_Trfase_small"/>
</dbReference>
<dbReference type="Pfam" id="PF00155">
    <property type="entry name" value="Aminotran_1_2"/>
    <property type="match status" value="1"/>
</dbReference>
<keyword evidence="3" id="KW-0805">Transcription regulation</keyword>
<dbReference type="Gene3D" id="3.90.1150.10">
    <property type="entry name" value="Aspartate Aminotransferase, domain 1"/>
    <property type="match status" value="1"/>
</dbReference>
<dbReference type="SUPFAM" id="SSF46785">
    <property type="entry name" value="Winged helix' DNA-binding domain"/>
    <property type="match status" value="1"/>
</dbReference>
<keyword evidence="7" id="KW-0032">Aminotransferase</keyword>
<dbReference type="InterPro" id="IPR036390">
    <property type="entry name" value="WH_DNA-bd_sf"/>
</dbReference>
<keyword evidence="5" id="KW-0804">Transcription</keyword>
<dbReference type="SUPFAM" id="SSF53383">
    <property type="entry name" value="PLP-dependent transferases"/>
    <property type="match status" value="1"/>
</dbReference>
<dbReference type="SMART" id="SM00345">
    <property type="entry name" value="HTH_GNTR"/>
    <property type="match status" value="1"/>
</dbReference>
<reference evidence="7 8" key="1">
    <citation type="submission" date="2019-09" db="EMBL/GenBank/DDBJ databases">
        <authorList>
            <person name="Chandra G."/>
            <person name="Truman W A."/>
        </authorList>
    </citation>
    <scope>NUCLEOTIDE SEQUENCE [LARGE SCALE GENOMIC DNA]</scope>
    <source>
        <strain evidence="7">PS704</strain>
    </source>
</reference>
<evidence type="ECO:0000256" key="2">
    <source>
        <dbReference type="ARBA" id="ARBA00022898"/>
    </source>
</evidence>
<gene>
    <name evidence="7" type="primary">hisC_5</name>
    <name evidence="7" type="ORF">PS704_03828</name>
</gene>
<comment type="similarity">
    <text evidence="1">In the C-terminal section; belongs to the class-I pyridoxal-phosphate-dependent aminotransferase family.</text>
</comment>
<dbReference type="InterPro" id="IPR051446">
    <property type="entry name" value="HTH_trans_reg/aminotransferase"/>
</dbReference>
<dbReference type="Pfam" id="PF00392">
    <property type="entry name" value="GntR"/>
    <property type="match status" value="1"/>
</dbReference>